<dbReference type="Gene3D" id="2.70.150.10">
    <property type="entry name" value="Calcium-transporting ATPase, cytoplasmic transduction domain A"/>
    <property type="match status" value="1"/>
</dbReference>
<dbReference type="SFLD" id="SFLDG00002">
    <property type="entry name" value="C1.7:_P-type_atpase_like"/>
    <property type="match status" value="1"/>
</dbReference>
<dbReference type="GO" id="GO:0016020">
    <property type="term" value="C:membrane"/>
    <property type="evidence" value="ECO:0007669"/>
    <property type="project" value="InterPro"/>
</dbReference>
<evidence type="ECO:0000256" key="9">
    <source>
        <dbReference type="ARBA" id="ARBA00023136"/>
    </source>
</evidence>
<dbReference type="SFLD" id="SFLDS00003">
    <property type="entry name" value="Haloacid_Dehalogenase"/>
    <property type="match status" value="1"/>
</dbReference>
<keyword evidence="3 11" id="KW-0812">Transmembrane</keyword>
<name>A0AAE4ML63_9EURY</name>
<dbReference type="Proteomes" id="UP001271789">
    <property type="component" value="Unassembled WGS sequence"/>
</dbReference>
<comment type="caution">
    <text evidence="13">The sequence shown here is derived from an EMBL/GenBank/DDBJ whole genome shotgun (WGS) entry which is preliminary data.</text>
</comment>
<evidence type="ECO:0000256" key="1">
    <source>
        <dbReference type="ARBA" id="ARBA00004127"/>
    </source>
</evidence>
<feature type="region of interest" description="Disordered" evidence="10">
    <location>
        <begin position="1"/>
        <end position="20"/>
    </location>
</feature>
<feature type="transmembrane region" description="Helical" evidence="11">
    <location>
        <begin position="374"/>
        <end position="396"/>
    </location>
</feature>
<evidence type="ECO:0000256" key="2">
    <source>
        <dbReference type="ARBA" id="ARBA00006024"/>
    </source>
</evidence>
<dbReference type="GO" id="GO:0043682">
    <property type="term" value="F:P-type divalent copper transporter activity"/>
    <property type="evidence" value="ECO:0007669"/>
    <property type="project" value="TreeGrafter"/>
</dbReference>
<dbReference type="SFLD" id="SFLDF00027">
    <property type="entry name" value="p-type_atpase"/>
    <property type="match status" value="1"/>
</dbReference>
<dbReference type="Pfam" id="PF00122">
    <property type="entry name" value="E1-E2_ATPase"/>
    <property type="match status" value="1"/>
</dbReference>
<dbReference type="PANTHER" id="PTHR43520:SF8">
    <property type="entry name" value="P-TYPE CU(+) TRANSPORTER"/>
    <property type="match status" value="1"/>
</dbReference>
<dbReference type="InterPro" id="IPR008250">
    <property type="entry name" value="ATPase_P-typ_transduc_dom_A_sf"/>
</dbReference>
<accession>A0AAE4ML63</accession>
<evidence type="ECO:0000256" key="4">
    <source>
        <dbReference type="ARBA" id="ARBA00022723"/>
    </source>
</evidence>
<dbReference type="SUPFAM" id="SSF81665">
    <property type="entry name" value="Calcium ATPase, transmembrane domain M"/>
    <property type="match status" value="1"/>
</dbReference>
<dbReference type="GO" id="GO:0016887">
    <property type="term" value="F:ATP hydrolysis activity"/>
    <property type="evidence" value="ECO:0007669"/>
    <property type="project" value="InterPro"/>
</dbReference>
<dbReference type="InterPro" id="IPR023298">
    <property type="entry name" value="ATPase_P-typ_TM_dom_sf"/>
</dbReference>
<keyword evidence="8 11" id="KW-1133">Transmembrane helix</keyword>
<feature type="transmembrane region" description="Helical" evidence="11">
    <location>
        <begin position="160"/>
        <end position="180"/>
    </location>
</feature>
<evidence type="ECO:0000256" key="10">
    <source>
        <dbReference type="SAM" id="MobiDB-lite"/>
    </source>
</evidence>
<dbReference type="GO" id="GO:0005507">
    <property type="term" value="F:copper ion binding"/>
    <property type="evidence" value="ECO:0007669"/>
    <property type="project" value="TreeGrafter"/>
</dbReference>
<evidence type="ECO:0000256" key="7">
    <source>
        <dbReference type="ARBA" id="ARBA00022967"/>
    </source>
</evidence>
<comment type="similarity">
    <text evidence="2">Belongs to the cation transport ATPase (P-type) (TC 3.A.3) family. Type IB subfamily.</text>
</comment>
<dbReference type="Gene3D" id="3.40.1110.10">
    <property type="entry name" value="Calcium-transporting ATPase, cytoplasmic domain N"/>
    <property type="match status" value="1"/>
</dbReference>
<keyword evidence="4" id="KW-0479">Metal-binding</keyword>
<dbReference type="GO" id="GO:0055070">
    <property type="term" value="P:copper ion homeostasis"/>
    <property type="evidence" value="ECO:0007669"/>
    <property type="project" value="TreeGrafter"/>
</dbReference>
<dbReference type="AlphaFoldDB" id="A0AAE4ML63"/>
<proteinExistence type="inferred from homology"/>
<dbReference type="SUPFAM" id="SSF81653">
    <property type="entry name" value="Calcium ATPase, transduction domain A"/>
    <property type="match status" value="1"/>
</dbReference>
<evidence type="ECO:0000256" key="5">
    <source>
        <dbReference type="ARBA" id="ARBA00022741"/>
    </source>
</evidence>
<dbReference type="InterPro" id="IPR023214">
    <property type="entry name" value="HAD_sf"/>
</dbReference>
<keyword evidence="5" id="KW-0547">Nucleotide-binding</keyword>
<dbReference type="Pfam" id="PF00702">
    <property type="entry name" value="Hydrolase"/>
    <property type="match status" value="1"/>
</dbReference>
<gene>
    <name evidence="13" type="primary">copB</name>
    <name evidence="13" type="ORF">MsAg5_15840</name>
</gene>
<dbReference type="EMBL" id="JAWDKD010000021">
    <property type="protein sequence ID" value="MDV0447673.1"/>
    <property type="molecule type" value="Genomic_DNA"/>
</dbReference>
<dbReference type="SUPFAM" id="SSF56784">
    <property type="entry name" value="HAD-like"/>
    <property type="match status" value="1"/>
</dbReference>
<dbReference type="NCBIfam" id="TIGR01525">
    <property type="entry name" value="ATPase-IB_hvy"/>
    <property type="match status" value="1"/>
</dbReference>
<evidence type="ECO:0000313" key="14">
    <source>
        <dbReference type="Proteomes" id="UP001271789"/>
    </source>
</evidence>
<organism evidence="13 14">
    <name type="scientific">Methanolapillus africanus</name>
    <dbReference type="NCBI Taxonomy" id="3028297"/>
    <lineage>
        <taxon>Archaea</taxon>
        <taxon>Methanobacteriati</taxon>
        <taxon>Methanobacteriota</taxon>
        <taxon>Stenosarchaea group</taxon>
        <taxon>Methanomicrobia</taxon>
        <taxon>Methanosarcinales</taxon>
        <taxon>Methanosarcinaceae</taxon>
        <taxon>Methanolapillus</taxon>
    </lineage>
</organism>
<comment type="subcellular location">
    <subcellularLocation>
        <location evidence="1">Endomembrane system</location>
        <topology evidence="1">Multi-pass membrane protein</topology>
    </subcellularLocation>
</comment>
<dbReference type="GO" id="GO:0005524">
    <property type="term" value="F:ATP binding"/>
    <property type="evidence" value="ECO:0007669"/>
    <property type="project" value="UniProtKB-KW"/>
</dbReference>
<dbReference type="InterPro" id="IPR018303">
    <property type="entry name" value="ATPase_P-typ_P_site"/>
</dbReference>
<keyword evidence="9 11" id="KW-0472">Membrane</keyword>
<dbReference type="NCBIfam" id="TIGR01511">
    <property type="entry name" value="ATPase-IB1_Cu"/>
    <property type="match status" value="1"/>
</dbReference>
<evidence type="ECO:0000313" key="13">
    <source>
        <dbReference type="EMBL" id="MDV0447673.1"/>
    </source>
</evidence>
<dbReference type="FunFam" id="2.70.150.10:FF:000002">
    <property type="entry name" value="Copper-transporting ATPase 1, putative"/>
    <property type="match status" value="1"/>
</dbReference>
<dbReference type="InterPro" id="IPR059000">
    <property type="entry name" value="ATPase_P-type_domA"/>
</dbReference>
<dbReference type="InterPro" id="IPR001757">
    <property type="entry name" value="P_typ_ATPase"/>
</dbReference>
<dbReference type="Gene3D" id="3.40.50.1000">
    <property type="entry name" value="HAD superfamily/HAD-like"/>
    <property type="match status" value="1"/>
</dbReference>
<feature type="transmembrane region" description="Helical" evidence="11">
    <location>
        <begin position="722"/>
        <end position="745"/>
    </location>
</feature>
<sequence length="776" mass="84234">MAEENHKQHHGHGNSENNMPEHMEHETAEHMEHETAEHMEHNTAEHMEHNTAEHMEHETAEHMEHNTAEHMEHETAEHMEHNTAEHMEHNTAEHMEHDAAGHSEHMHSGGAHDKHTGHSPKMFWTRFWVCLILTIPALVFSHQIQEIFGYSFSFSGSEYISAFFGTIIFIYGGLVFIKGAKNELMNKTPGMMTLITLAITVAFLYSLAVTFGIVDGMDLWWELATLITIMLFGHWLEMVSVVRAKGSLDDLAKLLPDTAEVTDGSGTQTQTRTVPLSQLKPGDFILVRPGAKIPADGIVVSGKSDVNESMLTGESRPVQKQKDSKVIAGTQNGSGTLTFSVTDTGDGTVLFGMMKLVKEASESKSKSQVLADKAAFGLTILAVAAAVVTFIYWTFFTNQPIDFVLERVVTVLVIACPHALGLAIPLVVAISTTMAAKNGFLIRDQTALENVHKTNVFLFDKTGTLTIGKQGVSDIITADGFDKEQVLSWASAVEAGSEHPIAAAIMDAAKEKNITPAKAENFSALAGRGAVADVDGKTIYVGGPALAAELNAELPESIRAAEEKAAAESKTIVFVMEKENGKTKITGTILLSDTVRPESAEAVKKLQEMDKEVMVLSGDSKSVVKSVSDELGISKYYAEVLPEKKTDVVRELQNEHKKVTMVGDGVNDAPALMSVDVGIAIGAGTDIAIDSAGIILINNDPRGVPKVVKLSKATYRKMLENLFWASAYNVVMIPLAAGLSVYFGFVISPAWGAVLMTASTVIVAINAQFLRRKKLD</sequence>
<evidence type="ECO:0000256" key="11">
    <source>
        <dbReference type="SAM" id="Phobius"/>
    </source>
</evidence>
<feature type="transmembrane region" description="Helical" evidence="11">
    <location>
        <begin position="219"/>
        <end position="236"/>
    </location>
</feature>
<keyword evidence="14" id="KW-1185">Reference proteome</keyword>
<feature type="transmembrane region" description="Helical" evidence="11">
    <location>
        <begin position="192"/>
        <end position="213"/>
    </location>
</feature>
<dbReference type="InterPro" id="IPR036412">
    <property type="entry name" value="HAD-like_sf"/>
</dbReference>
<dbReference type="GO" id="GO:0012505">
    <property type="term" value="C:endomembrane system"/>
    <property type="evidence" value="ECO:0007669"/>
    <property type="project" value="UniProtKB-SubCell"/>
</dbReference>
<dbReference type="InterPro" id="IPR023299">
    <property type="entry name" value="ATPase_P-typ_cyto_dom_N"/>
</dbReference>
<evidence type="ECO:0000259" key="12">
    <source>
        <dbReference type="Pfam" id="PF00122"/>
    </source>
</evidence>
<feature type="transmembrane region" description="Helical" evidence="11">
    <location>
        <begin position="751"/>
        <end position="770"/>
    </location>
</feature>
<keyword evidence="6" id="KW-0067">ATP-binding</keyword>
<dbReference type="InterPro" id="IPR027256">
    <property type="entry name" value="P-typ_ATPase_IB"/>
</dbReference>
<evidence type="ECO:0000256" key="8">
    <source>
        <dbReference type="ARBA" id="ARBA00022989"/>
    </source>
</evidence>
<dbReference type="NCBIfam" id="TIGR01494">
    <property type="entry name" value="ATPase_P-type"/>
    <property type="match status" value="1"/>
</dbReference>
<feature type="transmembrane region" description="Helical" evidence="11">
    <location>
        <begin position="408"/>
        <end position="430"/>
    </location>
</feature>
<dbReference type="PANTHER" id="PTHR43520">
    <property type="entry name" value="ATP7, ISOFORM B"/>
    <property type="match status" value="1"/>
</dbReference>
<reference evidence="13" key="1">
    <citation type="submission" date="2023-06" db="EMBL/GenBank/DDBJ databases">
        <title>Genome sequence of Methanosarcinaceae archaeon Ag5.</title>
        <authorList>
            <person name="Protasov E."/>
            <person name="Platt K."/>
            <person name="Poehlein A."/>
            <person name="Daniel R."/>
            <person name="Brune A."/>
        </authorList>
    </citation>
    <scope>NUCLEOTIDE SEQUENCE</scope>
    <source>
        <strain evidence="13">Ag5</strain>
    </source>
</reference>
<evidence type="ECO:0000256" key="3">
    <source>
        <dbReference type="ARBA" id="ARBA00022692"/>
    </source>
</evidence>
<dbReference type="RefSeq" id="WP_338100112.1">
    <property type="nucleotide sequence ID" value="NZ_JAWDKD010000021.1"/>
</dbReference>
<feature type="transmembrane region" description="Helical" evidence="11">
    <location>
        <begin position="123"/>
        <end position="140"/>
    </location>
</feature>
<keyword evidence="7" id="KW-1278">Translocase</keyword>
<protein>
    <submittedName>
        <fullName evidence="13">Copper-exporting P-type ATPase B</fullName>
    </submittedName>
</protein>
<evidence type="ECO:0000256" key="6">
    <source>
        <dbReference type="ARBA" id="ARBA00022840"/>
    </source>
</evidence>
<dbReference type="PRINTS" id="PR00119">
    <property type="entry name" value="CATATPASE"/>
</dbReference>
<feature type="domain" description="P-type ATPase A" evidence="12">
    <location>
        <begin position="254"/>
        <end position="357"/>
    </location>
</feature>
<dbReference type="PROSITE" id="PS00154">
    <property type="entry name" value="ATPASE_E1_E2"/>
    <property type="match status" value="1"/>
</dbReference>
<dbReference type="InterPro" id="IPR044492">
    <property type="entry name" value="P_typ_ATPase_HD_dom"/>
</dbReference>